<dbReference type="InterPro" id="IPR032675">
    <property type="entry name" value="LRR_dom_sf"/>
</dbReference>
<reference evidence="4" key="1">
    <citation type="submission" date="2018-01" db="EMBL/GenBank/DDBJ databases">
        <authorList>
            <person name="Mao J.F."/>
        </authorList>
    </citation>
    <scope>NUCLEOTIDE SEQUENCE</scope>
    <source>
        <strain evidence="4">Huo1</strain>
        <tissue evidence="4">Leaf</tissue>
    </source>
</reference>
<dbReference type="AlphaFoldDB" id="A0A8X8ZA32"/>
<dbReference type="SMART" id="SM00369">
    <property type="entry name" value="LRR_TYP"/>
    <property type="match status" value="6"/>
</dbReference>
<dbReference type="Gene3D" id="3.80.10.10">
    <property type="entry name" value="Ribonuclease Inhibitor"/>
    <property type="match status" value="2"/>
</dbReference>
<keyword evidence="1" id="KW-0433">Leucine-rich repeat</keyword>
<comment type="similarity">
    <text evidence="3">Belongs to the SHOC2 family.</text>
</comment>
<organism evidence="4">
    <name type="scientific">Salvia splendens</name>
    <name type="common">Scarlet sage</name>
    <dbReference type="NCBI Taxonomy" id="180675"/>
    <lineage>
        <taxon>Eukaryota</taxon>
        <taxon>Viridiplantae</taxon>
        <taxon>Streptophyta</taxon>
        <taxon>Embryophyta</taxon>
        <taxon>Tracheophyta</taxon>
        <taxon>Spermatophyta</taxon>
        <taxon>Magnoliopsida</taxon>
        <taxon>eudicotyledons</taxon>
        <taxon>Gunneridae</taxon>
        <taxon>Pentapetalae</taxon>
        <taxon>asterids</taxon>
        <taxon>lamiids</taxon>
        <taxon>Lamiales</taxon>
        <taxon>Lamiaceae</taxon>
        <taxon>Nepetoideae</taxon>
        <taxon>Mentheae</taxon>
        <taxon>Salviinae</taxon>
        <taxon>Salvia</taxon>
        <taxon>Salvia subgen. Calosphace</taxon>
        <taxon>core Calosphace</taxon>
    </lineage>
</organism>
<evidence type="ECO:0000256" key="1">
    <source>
        <dbReference type="ARBA" id="ARBA00022614"/>
    </source>
</evidence>
<dbReference type="PANTHER" id="PTHR48051:SF54">
    <property type="entry name" value="LEUCINE-RICH REPEAT-CONTAINING PROTEIN"/>
    <property type="match status" value="1"/>
</dbReference>
<dbReference type="SUPFAM" id="SSF52058">
    <property type="entry name" value="L domain-like"/>
    <property type="match status" value="1"/>
</dbReference>
<dbReference type="GO" id="GO:0005737">
    <property type="term" value="C:cytoplasm"/>
    <property type="evidence" value="ECO:0007669"/>
    <property type="project" value="TreeGrafter"/>
</dbReference>
<dbReference type="PRINTS" id="PR00019">
    <property type="entry name" value="LEURICHRPT"/>
</dbReference>
<dbReference type="PROSITE" id="PS51450">
    <property type="entry name" value="LRR"/>
    <property type="match status" value="4"/>
</dbReference>
<dbReference type="InterPro" id="IPR003591">
    <property type="entry name" value="Leu-rich_rpt_typical-subtyp"/>
</dbReference>
<dbReference type="Pfam" id="PF13855">
    <property type="entry name" value="LRR_8"/>
    <property type="match status" value="1"/>
</dbReference>
<dbReference type="GO" id="GO:0051707">
    <property type="term" value="P:response to other organism"/>
    <property type="evidence" value="ECO:0007669"/>
    <property type="project" value="UniProtKB-ARBA"/>
</dbReference>
<reference evidence="4" key="2">
    <citation type="submission" date="2020-08" db="EMBL/GenBank/DDBJ databases">
        <title>Plant Genome Project.</title>
        <authorList>
            <person name="Zhang R.-G."/>
        </authorList>
    </citation>
    <scope>NUCLEOTIDE SEQUENCE</scope>
    <source>
        <strain evidence="4">Huo1</strain>
        <tissue evidence="4">Leaf</tissue>
    </source>
</reference>
<protein>
    <submittedName>
        <fullName evidence="4">Uncharacterized protein</fullName>
    </submittedName>
</protein>
<evidence type="ECO:0000256" key="3">
    <source>
        <dbReference type="ARBA" id="ARBA00023786"/>
    </source>
</evidence>
<sequence>MILQENQRSIIHFQSKEHCREALKLLDIESVHLVFDDLIQRASRCLPGASASDSHYSDTVKASSYNSLSPTVNTSATTVSSSSSSFYSEKEIMKATEPLFTRDDMYVKKPKMGFDMDGLGVGSRPGDLSAPALKTVIALGQGGEKVSLIKLASLIEASAKKGAQKLVLRAKLSDQIKWLPDSIRKLSSLTTLDLSENRIAELPVAIGGLSSLEVLDLHANFISELPETIGDLLNLLHLDLRGNQLRSLPPTIDRLVRLQELDLSSNRLPSLPETIGSLVSLRVLNIEMNNIEEIPHTISRCVSLKELHADYNRLKALPEAVGRI</sequence>
<evidence type="ECO:0000313" key="4">
    <source>
        <dbReference type="EMBL" id="KAG6397632.1"/>
    </source>
</evidence>
<keyword evidence="2" id="KW-0677">Repeat</keyword>
<gene>
    <name evidence="4" type="ORF">SASPL_143802</name>
</gene>
<evidence type="ECO:0000256" key="2">
    <source>
        <dbReference type="ARBA" id="ARBA00022737"/>
    </source>
</evidence>
<proteinExistence type="inferred from homology"/>
<dbReference type="InterPro" id="IPR050216">
    <property type="entry name" value="LRR_domain-containing"/>
</dbReference>
<dbReference type="InterPro" id="IPR001611">
    <property type="entry name" value="Leu-rich_rpt"/>
</dbReference>
<comment type="caution">
    <text evidence="4">The sequence shown here is derived from an EMBL/GenBank/DDBJ whole genome shotgun (WGS) entry which is preliminary data.</text>
</comment>
<dbReference type="GO" id="GO:0006952">
    <property type="term" value="P:defense response"/>
    <property type="evidence" value="ECO:0007669"/>
    <property type="project" value="UniProtKB-ARBA"/>
</dbReference>
<dbReference type="PANTHER" id="PTHR48051">
    <property type="match status" value="1"/>
</dbReference>
<dbReference type="Pfam" id="PF00560">
    <property type="entry name" value="LRR_1"/>
    <property type="match status" value="2"/>
</dbReference>
<accession>A0A8X8ZA32</accession>
<name>A0A8X8ZA32_SALSN</name>
<dbReference type="Proteomes" id="UP000298416">
    <property type="component" value="Unassembled WGS sequence"/>
</dbReference>
<dbReference type="SMART" id="SM00364">
    <property type="entry name" value="LRR_BAC"/>
    <property type="match status" value="6"/>
</dbReference>
<dbReference type="EMBL" id="PNBA02000016">
    <property type="protein sequence ID" value="KAG6397632.1"/>
    <property type="molecule type" value="Genomic_DNA"/>
</dbReference>
<keyword evidence="5" id="KW-1185">Reference proteome</keyword>
<evidence type="ECO:0000313" key="5">
    <source>
        <dbReference type="Proteomes" id="UP000298416"/>
    </source>
</evidence>